<dbReference type="InterPro" id="IPR036282">
    <property type="entry name" value="Glutathione-S-Trfase_C_sf"/>
</dbReference>
<dbReference type="CDD" id="cd00570">
    <property type="entry name" value="GST_N_family"/>
    <property type="match status" value="1"/>
</dbReference>
<organism evidence="2 3">
    <name type="scientific">Limisphaera ngatamarikiensis</name>
    <dbReference type="NCBI Taxonomy" id="1324935"/>
    <lineage>
        <taxon>Bacteria</taxon>
        <taxon>Pseudomonadati</taxon>
        <taxon>Verrucomicrobiota</taxon>
        <taxon>Verrucomicrobiia</taxon>
        <taxon>Limisphaerales</taxon>
        <taxon>Limisphaeraceae</taxon>
        <taxon>Limisphaera</taxon>
    </lineage>
</organism>
<gene>
    <name evidence="2" type="ORF">G4L39_07015</name>
</gene>
<dbReference type="EMBL" id="JAAKYA010000048">
    <property type="protein sequence ID" value="NGO39147.1"/>
    <property type="molecule type" value="Genomic_DNA"/>
</dbReference>
<comment type="caution">
    <text evidence="2">The sequence shown here is derived from an EMBL/GenBank/DDBJ whole genome shotgun (WGS) entry which is preliminary data.</text>
</comment>
<dbReference type="PROSITE" id="PS51354">
    <property type="entry name" value="GLUTAREDOXIN_2"/>
    <property type="match status" value="1"/>
</dbReference>
<dbReference type="InterPro" id="IPR036249">
    <property type="entry name" value="Thioredoxin-like_sf"/>
</dbReference>
<reference evidence="2 3" key="1">
    <citation type="submission" date="2020-02" db="EMBL/GenBank/DDBJ databases">
        <title>Draft genome sequence of Limisphaera ngatamarikiensis NGM72.4T, a thermophilic Verrucomicrobia grouped in subdivision 3.</title>
        <authorList>
            <person name="Carere C.R."/>
            <person name="Steen J."/>
            <person name="Hugenholtz P."/>
            <person name="Stott M.B."/>
        </authorList>
    </citation>
    <scope>NUCLEOTIDE SEQUENCE [LARGE SCALE GENOMIC DNA]</scope>
    <source>
        <strain evidence="2 3">NGM72.4</strain>
    </source>
</reference>
<dbReference type="RefSeq" id="WP_165106995.1">
    <property type="nucleotide sequence ID" value="NZ_JAAKYA010000048.1"/>
</dbReference>
<feature type="domain" description="GST N-terminal" evidence="1">
    <location>
        <begin position="4"/>
        <end position="76"/>
    </location>
</feature>
<sequence length="222" mass="27341">MIELIQIPWSPFCLVQRRILEFAGVPFRVVNIPSNDRSLVWRLTRGRYYQVPVIRDGRAVLFEVSEESQVLAKYLDLKLDLGLFPRAWEGLQSILWRYIESEVEGCTFRLNDIHWREFVPEAEQLDFLRFKERRFGRGCLEQWRRERREWERRLVERLMPFEQMLERRPWLLDERPRFVDFDLWGMLANYLYTGRNRWPARCRRLRDWYGRMEQVRLATLQP</sequence>
<dbReference type="GO" id="GO:0016740">
    <property type="term" value="F:transferase activity"/>
    <property type="evidence" value="ECO:0007669"/>
    <property type="project" value="UniProtKB-KW"/>
</dbReference>
<protein>
    <submittedName>
        <fullName evidence="2">Glutathione S-transferase family protein</fullName>
    </submittedName>
</protein>
<dbReference type="InterPro" id="IPR004045">
    <property type="entry name" value="Glutathione_S-Trfase_N"/>
</dbReference>
<dbReference type="AlphaFoldDB" id="A0A6M1RNZ1"/>
<dbReference type="SUPFAM" id="SSF52833">
    <property type="entry name" value="Thioredoxin-like"/>
    <property type="match status" value="1"/>
</dbReference>
<evidence type="ECO:0000313" key="3">
    <source>
        <dbReference type="Proteomes" id="UP000477311"/>
    </source>
</evidence>
<dbReference type="SUPFAM" id="SSF47616">
    <property type="entry name" value="GST C-terminal domain-like"/>
    <property type="match status" value="1"/>
</dbReference>
<dbReference type="Pfam" id="PF13417">
    <property type="entry name" value="GST_N_3"/>
    <property type="match status" value="1"/>
</dbReference>
<keyword evidence="3" id="KW-1185">Reference proteome</keyword>
<dbReference type="Gene3D" id="3.40.30.10">
    <property type="entry name" value="Glutaredoxin"/>
    <property type="match status" value="1"/>
</dbReference>
<keyword evidence="2" id="KW-0808">Transferase</keyword>
<name>A0A6M1RNZ1_9BACT</name>
<dbReference type="Gene3D" id="1.20.1050.10">
    <property type="match status" value="1"/>
</dbReference>
<evidence type="ECO:0000313" key="2">
    <source>
        <dbReference type="EMBL" id="NGO39147.1"/>
    </source>
</evidence>
<proteinExistence type="predicted"/>
<dbReference type="Proteomes" id="UP000477311">
    <property type="component" value="Unassembled WGS sequence"/>
</dbReference>
<evidence type="ECO:0000259" key="1">
    <source>
        <dbReference type="Pfam" id="PF13417"/>
    </source>
</evidence>
<accession>A0A6M1RNZ1</accession>